<keyword evidence="2" id="KW-1185">Reference proteome</keyword>
<evidence type="ECO:0000313" key="1">
    <source>
        <dbReference type="EMBL" id="EKY26889.1"/>
    </source>
</evidence>
<protein>
    <submittedName>
        <fullName evidence="1">Uncharacterized protein</fullName>
    </submittedName>
</protein>
<dbReference type="Gene3D" id="3.40.140.10">
    <property type="entry name" value="Cytidine Deaminase, domain 2"/>
    <property type="match status" value="1"/>
</dbReference>
<organism evidence="1 2">
    <name type="scientific">Clostridium celatum DSM 1785</name>
    <dbReference type="NCBI Taxonomy" id="545697"/>
    <lineage>
        <taxon>Bacteria</taxon>
        <taxon>Bacillati</taxon>
        <taxon>Bacillota</taxon>
        <taxon>Clostridia</taxon>
        <taxon>Eubacteriales</taxon>
        <taxon>Clostridiaceae</taxon>
        <taxon>Clostridium</taxon>
    </lineage>
</organism>
<dbReference type="InterPro" id="IPR032721">
    <property type="entry name" value="Toxin-deaminase"/>
</dbReference>
<dbReference type="HOGENOM" id="CLU_1335596_0_0_9"/>
<dbReference type="eggNOG" id="ENOG5032ZTQ">
    <property type="taxonomic scope" value="Bacteria"/>
</dbReference>
<dbReference type="Pfam" id="PF14424">
    <property type="entry name" value="Toxin-deaminase"/>
    <property type="match status" value="1"/>
</dbReference>
<name>L1QFW1_9CLOT</name>
<dbReference type="PATRIC" id="fig|545697.3.peg.1673"/>
<dbReference type="RefSeq" id="WP_005213274.1">
    <property type="nucleotide sequence ID" value="NZ_KB291642.1"/>
</dbReference>
<gene>
    <name evidence="1" type="ORF">HMPREF0216_01699</name>
</gene>
<dbReference type="STRING" id="545697.HMPREF0216_01699"/>
<accession>L1QFW1</accession>
<sequence length="205" mass="23737">MILNSSEKIKENYDDKNKIKTISMEIPTEIKTTYIKPTKGTIEYYQHLKNNIPRMKRLRKNIDKYIEFSENEVGTISINQSDALQDSINIAVAIYNGKEFKAVSGSDEVEGFCMAKPIGQVAFKSSKVNKLGKLGIGYNRINDSEKKILEEINKQIESNELEDKGELVLYSKWQPCPSCYYVISQFCEKYPRIKFKVKYRNKYGE</sequence>
<comment type="caution">
    <text evidence="1">The sequence shown here is derived from an EMBL/GenBank/DDBJ whole genome shotgun (WGS) entry which is preliminary data.</text>
</comment>
<dbReference type="EMBL" id="AMEZ01000050">
    <property type="protein sequence ID" value="EKY26889.1"/>
    <property type="molecule type" value="Genomic_DNA"/>
</dbReference>
<reference evidence="1 2" key="1">
    <citation type="submission" date="2012-05" db="EMBL/GenBank/DDBJ databases">
        <authorList>
            <person name="Weinstock G."/>
            <person name="Sodergren E."/>
            <person name="Lobos E.A."/>
            <person name="Fulton L."/>
            <person name="Fulton R."/>
            <person name="Courtney L."/>
            <person name="Fronick C."/>
            <person name="O'Laughlin M."/>
            <person name="Godfrey J."/>
            <person name="Wilson R.M."/>
            <person name="Miner T."/>
            <person name="Farmer C."/>
            <person name="Delehaunty K."/>
            <person name="Cordes M."/>
            <person name="Minx P."/>
            <person name="Tomlinson C."/>
            <person name="Chen J."/>
            <person name="Wollam A."/>
            <person name="Pepin K.H."/>
            <person name="Bhonagiri V."/>
            <person name="Zhang X."/>
            <person name="Suruliraj S."/>
            <person name="Warren W."/>
            <person name="Mitreva M."/>
            <person name="Mardis E.R."/>
            <person name="Wilson R.K."/>
        </authorList>
    </citation>
    <scope>NUCLEOTIDE SEQUENCE [LARGE SCALE GENOMIC DNA]</scope>
    <source>
        <strain evidence="1 2">DSM 1785</strain>
    </source>
</reference>
<evidence type="ECO:0000313" key="2">
    <source>
        <dbReference type="Proteomes" id="UP000010420"/>
    </source>
</evidence>
<dbReference type="AlphaFoldDB" id="L1QFW1"/>
<dbReference type="Proteomes" id="UP000010420">
    <property type="component" value="Unassembled WGS sequence"/>
</dbReference>
<proteinExistence type="predicted"/>